<organism evidence="1">
    <name type="scientific">Siphoviridae sp. ctwIa5</name>
    <dbReference type="NCBI Taxonomy" id="2825729"/>
    <lineage>
        <taxon>Viruses</taxon>
        <taxon>Duplodnaviria</taxon>
        <taxon>Heunggongvirae</taxon>
        <taxon>Uroviricota</taxon>
        <taxon>Caudoviricetes</taxon>
    </lineage>
</organism>
<name>A0A8S5PI82_9CAUD</name>
<proteinExistence type="predicted"/>
<reference evidence="1" key="1">
    <citation type="journal article" date="2021" name="Proc. Natl. Acad. Sci. U.S.A.">
        <title>A Catalog of Tens of Thousands of Viruses from Human Metagenomes Reveals Hidden Associations with Chronic Diseases.</title>
        <authorList>
            <person name="Tisza M.J."/>
            <person name="Buck C.B."/>
        </authorList>
    </citation>
    <scope>NUCLEOTIDE SEQUENCE</scope>
    <source>
        <strain evidence="1">CtwIa5</strain>
    </source>
</reference>
<accession>A0A8S5PI82</accession>
<dbReference type="EMBL" id="BK015430">
    <property type="protein sequence ID" value="DAE06179.1"/>
    <property type="molecule type" value="Genomic_DNA"/>
</dbReference>
<evidence type="ECO:0000313" key="1">
    <source>
        <dbReference type="EMBL" id="DAE06179.1"/>
    </source>
</evidence>
<protein>
    <submittedName>
        <fullName evidence="1">Tail completion protein</fullName>
    </submittedName>
</protein>
<sequence>MRSLMFDILAVLPQKLGVALGVPCSTTVPCERPDSFVTVERTGGPSGPGRDNPYLAVQTWARTEAEAYTLALMAREWLTWCWEAIPEVCSVSVEGTLRFPDPDSRFERYQINVYMVTRP</sequence>